<evidence type="ECO:0000313" key="3">
    <source>
        <dbReference type="Proteomes" id="UP000599391"/>
    </source>
</evidence>
<gene>
    <name evidence="2" type="ORF">I8751_17305</name>
</gene>
<dbReference type="SUPFAM" id="SSF47336">
    <property type="entry name" value="ACP-like"/>
    <property type="match status" value="1"/>
</dbReference>
<evidence type="ECO:0000259" key="1">
    <source>
        <dbReference type="PROSITE" id="PS50075"/>
    </source>
</evidence>
<comment type="caution">
    <text evidence="2">The sequence shown here is derived from an EMBL/GenBank/DDBJ whole genome shotgun (WGS) entry which is preliminary data.</text>
</comment>
<evidence type="ECO:0000313" key="2">
    <source>
        <dbReference type="EMBL" id="MBH8554090.1"/>
    </source>
</evidence>
<proteinExistence type="predicted"/>
<accession>A0A8J7L2B0</accession>
<dbReference type="GO" id="GO:0016020">
    <property type="term" value="C:membrane"/>
    <property type="evidence" value="ECO:0007669"/>
    <property type="project" value="TreeGrafter"/>
</dbReference>
<dbReference type="EMBL" id="JAECZB010000062">
    <property type="protein sequence ID" value="MBH8554090.1"/>
    <property type="molecule type" value="Genomic_DNA"/>
</dbReference>
<dbReference type="GO" id="GO:0046464">
    <property type="term" value="P:acylglycerol catabolic process"/>
    <property type="evidence" value="ECO:0007669"/>
    <property type="project" value="TreeGrafter"/>
</dbReference>
<reference evidence="2 3" key="1">
    <citation type="journal article" date="2021" name="Int. J. Syst. Evol. Microbiol.">
        <title>Amazonocrinis nigriterrae gen. nov., sp. nov., Atlanticothrix silvestris gen. nov., sp. nov. and Dendronalium phyllosphericum gen. nov., sp. nov., nostocacean cyanobacteria from Brazilian environments.</title>
        <authorList>
            <person name="Alvarenga D.O."/>
            <person name="Andreote A.P.D."/>
            <person name="Branco L.H.Z."/>
            <person name="Delbaje E."/>
            <person name="Cruz R.B."/>
            <person name="Varani A.M."/>
            <person name="Fiore M.F."/>
        </authorList>
    </citation>
    <scope>NUCLEOTIDE SEQUENCE [LARGE SCALE GENOMIC DNA]</scope>
    <source>
        <strain evidence="2 3">CENA357</strain>
    </source>
</reference>
<dbReference type="Pfam" id="PF00550">
    <property type="entry name" value="PP-binding"/>
    <property type="match status" value="1"/>
</dbReference>
<dbReference type="PANTHER" id="PTHR43798">
    <property type="entry name" value="MONOACYLGLYCEROL LIPASE"/>
    <property type="match status" value="1"/>
</dbReference>
<dbReference type="AlphaFoldDB" id="A0A8J7L2B0"/>
<dbReference type="PANTHER" id="PTHR43798:SF5">
    <property type="entry name" value="MONOACYLGLYCEROL LIPASE ABHD6"/>
    <property type="match status" value="1"/>
</dbReference>
<dbReference type="Pfam" id="PF00561">
    <property type="entry name" value="Abhydrolase_1"/>
    <property type="match status" value="1"/>
</dbReference>
<keyword evidence="2" id="KW-0378">Hydrolase</keyword>
<dbReference type="SUPFAM" id="SSF53474">
    <property type="entry name" value="alpha/beta-Hydrolases"/>
    <property type="match status" value="1"/>
</dbReference>
<dbReference type="InterPro" id="IPR009081">
    <property type="entry name" value="PP-bd_ACP"/>
</dbReference>
<dbReference type="Gene3D" id="1.10.1200.10">
    <property type="entry name" value="ACP-like"/>
    <property type="match status" value="1"/>
</dbReference>
<protein>
    <submittedName>
        <fullName evidence="2">Alpha/beta fold hydrolase</fullName>
    </submittedName>
</protein>
<organism evidence="2 3">
    <name type="scientific">Atlanticothrix silvestris CENA357</name>
    <dbReference type="NCBI Taxonomy" id="1725252"/>
    <lineage>
        <taxon>Bacteria</taxon>
        <taxon>Bacillati</taxon>
        <taxon>Cyanobacteriota</taxon>
        <taxon>Cyanophyceae</taxon>
        <taxon>Nostocales</taxon>
        <taxon>Nodulariaceae</taxon>
        <taxon>Atlanticothrix</taxon>
        <taxon>Atlanticothrix silvestris</taxon>
    </lineage>
</organism>
<keyword evidence="3" id="KW-1185">Reference proteome</keyword>
<dbReference type="InterPro" id="IPR050266">
    <property type="entry name" value="AB_hydrolase_sf"/>
</dbReference>
<feature type="domain" description="Carrier" evidence="1">
    <location>
        <begin position="9"/>
        <end position="87"/>
    </location>
</feature>
<sequence length="273" mass="29729">MTTITKNNAKIQAELITFINAEILESEDSGLDSDTPLLAIGILDSLAMVSLIAKIEDAFGVRVPDEAVNPDNFQSVAAIAQMIDSIQEKNAQLSPLDSHLDPYIKSLTDSLKILESAGIKRHKLQLTQQQGELHYLQVTGNTDYSYVFLPGVGNPSSSWGNMLLSLNGEQSAIAVDLLGFGLSSIASDRPNYADNIQAVLTLLETQQIPQPWILVGSSAGAMIGAEISRLKPESVKALIITGFGFVQNPTAWWEYLMNLSKSPQKFLEAAYYR</sequence>
<dbReference type="Gene3D" id="3.40.50.1820">
    <property type="entry name" value="alpha/beta hydrolase"/>
    <property type="match status" value="1"/>
</dbReference>
<dbReference type="GO" id="GO:0047372">
    <property type="term" value="F:monoacylglycerol lipase activity"/>
    <property type="evidence" value="ECO:0007669"/>
    <property type="project" value="TreeGrafter"/>
</dbReference>
<dbReference type="InterPro" id="IPR029058">
    <property type="entry name" value="AB_hydrolase_fold"/>
</dbReference>
<dbReference type="RefSeq" id="WP_214440342.1">
    <property type="nucleotide sequence ID" value="NZ_JAECZB010000062.1"/>
</dbReference>
<dbReference type="InterPro" id="IPR000073">
    <property type="entry name" value="AB_hydrolase_1"/>
</dbReference>
<dbReference type="PROSITE" id="PS50075">
    <property type="entry name" value="CARRIER"/>
    <property type="match status" value="1"/>
</dbReference>
<name>A0A8J7L2B0_9CYAN</name>
<dbReference type="InterPro" id="IPR036736">
    <property type="entry name" value="ACP-like_sf"/>
</dbReference>
<dbReference type="Proteomes" id="UP000599391">
    <property type="component" value="Unassembled WGS sequence"/>
</dbReference>